<dbReference type="AlphaFoldDB" id="A0A1I5E922"/>
<keyword evidence="2" id="KW-1185">Reference proteome</keyword>
<evidence type="ECO:0000313" key="1">
    <source>
        <dbReference type="EMBL" id="SFO07972.1"/>
    </source>
</evidence>
<dbReference type="EMBL" id="FOVR01000003">
    <property type="protein sequence ID" value="SFO07972.1"/>
    <property type="molecule type" value="Genomic_DNA"/>
</dbReference>
<accession>A0A1I5E922</accession>
<reference evidence="1 2" key="1">
    <citation type="submission" date="2016-10" db="EMBL/GenBank/DDBJ databases">
        <authorList>
            <person name="de Groot N.N."/>
        </authorList>
    </citation>
    <scope>NUCLEOTIDE SEQUENCE [LARGE SCALE GENOMIC DNA]</scope>
    <source>
        <strain evidence="1 2">CGMCC 1.9157</strain>
    </source>
</reference>
<evidence type="ECO:0000313" key="2">
    <source>
        <dbReference type="Proteomes" id="UP000199236"/>
    </source>
</evidence>
<gene>
    <name evidence="1" type="ORF">SAMN04488056_10383</name>
</gene>
<proteinExistence type="predicted"/>
<name>A0A1I5E922_9HYPH</name>
<dbReference type="STRING" id="655353.SAMN04488056_10383"/>
<protein>
    <submittedName>
        <fullName evidence="1">Uncharacterized protein</fullName>
    </submittedName>
</protein>
<organism evidence="1 2">
    <name type="scientific">Cohaesibacter marisflavi</name>
    <dbReference type="NCBI Taxonomy" id="655353"/>
    <lineage>
        <taxon>Bacteria</taxon>
        <taxon>Pseudomonadati</taxon>
        <taxon>Pseudomonadota</taxon>
        <taxon>Alphaproteobacteria</taxon>
        <taxon>Hyphomicrobiales</taxon>
        <taxon>Cohaesibacteraceae</taxon>
    </lineage>
</organism>
<sequence>MTHTMFRVSKGAQKRGCRAQFVQGSVAQSWTKPSESADFIVNKNFKSQKKRLSKVT</sequence>
<dbReference type="Proteomes" id="UP000199236">
    <property type="component" value="Unassembled WGS sequence"/>
</dbReference>